<evidence type="ECO:0000256" key="2">
    <source>
        <dbReference type="RuleBase" id="RU000461"/>
    </source>
</evidence>
<dbReference type="PROSITE" id="PS00086">
    <property type="entry name" value="CYTOCHROME_P450"/>
    <property type="match status" value="1"/>
</dbReference>
<dbReference type="PANTHER" id="PTHR46696">
    <property type="entry name" value="P450, PUTATIVE (EUROFUNG)-RELATED"/>
    <property type="match status" value="1"/>
</dbReference>
<keyword evidence="2" id="KW-0503">Monooxygenase</keyword>
<dbReference type="RefSeq" id="WP_344514921.1">
    <property type="nucleotide sequence ID" value="NZ_BAAATU010000031.1"/>
</dbReference>
<dbReference type="InterPro" id="IPR036396">
    <property type="entry name" value="Cyt_P450_sf"/>
</dbReference>
<name>A0ABW1GL80_9ACTN</name>
<evidence type="ECO:0000313" key="4">
    <source>
        <dbReference type="Proteomes" id="UP001596200"/>
    </source>
</evidence>
<accession>A0ABW1GL80</accession>
<dbReference type="Gene3D" id="1.10.630.10">
    <property type="entry name" value="Cytochrome P450"/>
    <property type="match status" value="1"/>
</dbReference>
<keyword evidence="2" id="KW-0349">Heme</keyword>
<dbReference type="Proteomes" id="UP001596200">
    <property type="component" value="Unassembled WGS sequence"/>
</dbReference>
<sequence>MLHDSKHFVSDGIALTDLANREILSGTVLSSDGDRHVRLRRVLSEQLSACSVKQLGQELRTRAGLLVDEHIDSGCGAFDAAALSRQMAGDTVMRLMGLPEEVWPQLGERTAAFYDVCGPDGPRYQQALPLATAIVPFLHDTVTRDTVAEDSWLGAIYRAVNGGEFDESDAIPLASAYAVAAMDTTVLGLTEAIRQLAHHPKQWSLLRQDTSLAENAIHEALRLEAPVQGFGRLVAERVRLGDTWIEAGEQVWLLYGSAGRDTDKWGVAADAFNIRRLNARDHLAFGAGRHMCAGVPLALMQGRALLEALASRCTRLSPAGEANRMLNNVLRGWSRVPIAAQLTGPLIGSRQPQ</sequence>
<dbReference type="InterPro" id="IPR001128">
    <property type="entry name" value="Cyt_P450"/>
</dbReference>
<dbReference type="InterPro" id="IPR002397">
    <property type="entry name" value="Cyt_P450_B"/>
</dbReference>
<keyword evidence="2" id="KW-0560">Oxidoreductase</keyword>
<organism evidence="3 4">
    <name type="scientific">Streptomyces pulveraceus</name>
    <dbReference type="NCBI Taxonomy" id="68258"/>
    <lineage>
        <taxon>Bacteria</taxon>
        <taxon>Bacillati</taxon>
        <taxon>Actinomycetota</taxon>
        <taxon>Actinomycetes</taxon>
        <taxon>Kitasatosporales</taxon>
        <taxon>Streptomycetaceae</taxon>
        <taxon>Streptomyces</taxon>
    </lineage>
</organism>
<dbReference type="PANTHER" id="PTHR46696:SF1">
    <property type="entry name" value="CYTOCHROME P450 YJIB-RELATED"/>
    <property type="match status" value="1"/>
</dbReference>
<keyword evidence="2" id="KW-0479">Metal-binding</keyword>
<dbReference type="InterPro" id="IPR017972">
    <property type="entry name" value="Cyt_P450_CS"/>
</dbReference>
<dbReference type="PRINTS" id="PR00359">
    <property type="entry name" value="BP450"/>
</dbReference>
<dbReference type="Pfam" id="PF00067">
    <property type="entry name" value="p450"/>
    <property type="match status" value="1"/>
</dbReference>
<dbReference type="SUPFAM" id="SSF48264">
    <property type="entry name" value="Cytochrome P450"/>
    <property type="match status" value="1"/>
</dbReference>
<evidence type="ECO:0000256" key="1">
    <source>
        <dbReference type="ARBA" id="ARBA00010617"/>
    </source>
</evidence>
<proteinExistence type="inferred from homology"/>
<keyword evidence="2" id="KW-0408">Iron</keyword>
<comment type="caution">
    <text evidence="3">The sequence shown here is derived from an EMBL/GenBank/DDBJ whole genome shotgun (WGS) entry which is preliminary data.</text>
</comment>
<reference evidence="4" key="1">
    <citation type="journal article" date="2019" name="Int. J. Syst. Evol. Microbiol.">
        <title>The Global Catalogue of Microorganisms (GCM) 10K type strain sequencing project: providing services to taxonomists for standard genome sequencing and annotation.</title>
        <authorList>
            <consortium name="The Broad Institute Genomics Platform"/>
            <consortium name="The Broad Institute Genome Sequencing Center for Infectious Disease"/>
            <person name="Wu L."/>
            <person name="Ma J."/>
        </authorList>
    </citation>
    <scope>NUCLEOTIDE SEQUENCE [LARGE SCALE GENOMIC DNA]</scope>
    <source>
        <strain evidence="4">JCM 4147</strain>
    </source>
</reference>
<dbReference type="EMBL" id="JBHSPU010000013">
    <property type="protein sequence ID" value="MFC5914402.1"/>
    <property type="molecule type" value="Genomic_DNA"/>
</dbReference>
<keyword evidence="4" id="KW-1185">Reference proteome</keyword>
<evidence type="ECO:0000313" key="3">
    <source>
        <dbReference type="EMBL" id="MFC5914402.1"/>
    </source>
</evidence>
<gene>
    <name evidence="3" type="ORF">ACFP1B_13305</name>
</gene>
<protein>
    <submittedName>
        <fullName evidence="3">Cytochrome P450</fullName>
    </submittedName>
</protein>
<comment type="similarity">
    <text evidence="1 2">Belongs to the cytochrome P450 family.</text>
</comment>